<dbReference type="InterPro" id="IPR005481">
    <property type="entry name" value="BC-like_N"/>
</dbReference>
<evidence type="ECO:0000256" key="8">
    <source>
        <dbReference type="ARBA" id="ARBA00022842"/>
    </source>
</evidence>
<dbReference type="AlphaFoldDB" id="A0A431VDM8"/>
<dbReference type="PROSITE" id="PS50975">
    <property type="entry name" value="ATP_GRASP"/>
    <property type="match status" value="1"/>
</dbReference>
<dbReference type="EC" id="6.4.1.3" evidence="3"/>
<organism evidence="19 20">
    <name type="scientific">Azospirillum griseum</name>
    <dbReference type="NCBI Taxonomy" id="2496639"/>
    <lineage>
        <taxon>Bacteria</taxon>
        <taxon>Pseudomonadati</taxon>
        <taxon>Pseudomonadota</taxon>
        <taxon>Alphaproteobacteria</taxon>
        <taxon>Rhodospirillales</taxon>
        <taxon>Azospirillaceae</taxon>
        <taxon>Azospirillum</taxon>
    </lineage>
</organism>
<dbReference type="Pfam" id="PF00364">
    <property type="entry name" value="Biotin_lipoyl"/>
    <property type="match status" value="1"/>
</dbReference>
<dbReference type="PROSITE" id="PS00188">
    <property type="entry name" value="BIOTIN"/>
    <property type="match status" value="1"/>
</dbReference>
<keyword evidence="5" id="KW-0479">Metal-binding</keyword>
<dbReference type="InterPro" id="IPR011054">
    <property type="entry name" value="Rudment_hybrid_motif"/>
</dbReference>
<evidence type="ECO:0000256" key="4">
    <source>
        <dbReference type="ARBA" id="ARBA00022598"/>
    </source>
</evidence>
<dbReference type="Pfam" id="PF18140">
    <property type="entry name" value="PCC_BT"/>
    <property type="match status" value="1"/>
</dbReference>
<dbReference type="GO" id="GO:0046872">
    <property type="term" value="F:metal ion binding"/>
    <property type="evidence" value="ECO:0007669"/>
    <property type="project" value="UniProtKB-KW"/>
</dbReference>
<dbReference type="InterPro" id="IPR041265">
    <property type="entry name" value="PCC_BT"/>
</dbReference>
<dbReference type="NCBIfam" id="NF006367">
    <property type="entry name" value="PRK08591.1"/>
    <property type="match status" value="1"/>
</dbReference>
<dbReference type="Gene3D" id="2.40.50.100">
    <property type="match status" value="1"/>
</dbReference>
<gene>
    <name evidence="19" type="ORF">EJ903_18940</name>
</gene>
<dbReference type="Gene3D" id="3.30.700.30">
    <property type="match status" value="1"/>
</dbReference>
<dbReference type="PROSITE" id="PS00867">
    <property type="entry name" value="CPSASE_2"/>
    <property type="match status" value="1"/>
</dbReference>
<evidence type="ECO:0000259" key="17">
    <source>
        <dbReference type="PROSITE" id="PS50975"/>
    </source>
</evidence>
<reference evidence="19 20" key="1">
    <citation type="submission" date="2018-12" db="EMBL/GenBank/DDBJ databases">
        <authorList>
            <person name="Yang Y."/>
        </authorList>
    </citation>
    <scope>NUCLEOTIDE SEQUENCE [LARGE SCALE GENOMIC DNA]</scope>
    <source>
        <strain evidence="19 20">L-25-5w-1</strain>
    </source>
</reference>
<evidence type="ECO:0000256" key="7">
    <source>
        <dbReference type="ARBA" id="ARBA00022840"/>
    </source>
</evidence>
<keyword evidence="9" id="KW-0809">Transit peptide</keyword>
<dbReference type="GO" id="GO:0005524">
    <property type="term" value="F:ATP binding"/>
    <property type="evidence" value="ECO:0007669"/>
    <property type="project" value="UniProtKB-UniRule"/>
</dbReference>
<evidence type="ECO:0000256" key="1">
    <source>
        <dbReference type="ARBA" id="ARBA00001953"/>
    </source>
</evidence>
<dbReference type="SUPFAM" id="SSF56059">
    <property type="entry name" value="Glutathione synthetase ATP-binding domain-like"/>
    <property type="match status" value="1"/>
</dbReference>
<keyword evidence="8" id="KW-0460">Magnesium</keyword>
<keyword evidence="4" id="KW-0436">Ligase</keyword>
<dbReference type="FunFam" id="3.30.1490.20:FF:000003">
    <property type="entry name" value="acetyl-CoA carboxylase isoform X1"/>
    <property type="match status" value="1"/>
</dbReference>
<keyword evidence="12" id="KW-0464">Manganese</keyword>
<evidence type="ECO:0000256" key="6">
    <source>
        <dbReference type="ARBA" id="ARBA00022741"/>
    </source>
</evidence>
<dbReference type="CDD" id="cd06850">
    <property type="entry name" value="biotinyl_domain"/>
    <property type="match status" value="1"/>
</dbReference>
<evidence type="ECO:0000313" key="19">
    <source>
        <dbReference type="EMBL" id="RTR17046.1"/>
    </source>
</evidence>
<evidence type="ECO:0000256" key="2">
    <source>
        <dbReference type="ARBA" id="ARBA00005060"/>
    </source>
</evidence>
<keyword evidence="20" id="KW-1185">Reference proteome</keyword>
<dbReference type="Pfam" id="PF00289">
    <property type="entry name" value="Biotin_carb_N"/>
    <property type="match status" value="1"/>
</dbReference>
<dbReference type="Pfam" id="PF02786">
    <property type="entry name" value="CPSase_L_D2"/>
    <property type="match status" value="1"/>
</dbReference>
<dbReference type="InterPro" id="IPR001882">
    <property type="entry name" value="Biotin_BS"/>
</dbReference>
<keyword evidence="7 15" id="KW-0067">ATP-binding</keyword>
<evidence type="ECO:0000256" key="14">
    <source>
        <dbReference type="ARBA" id="ARBA00049495"/>
    </source>
</evidence>
<dbReference type="PROSITE" id="PS50979">
    <property type="entry name" value="BC"/>
    <property type="match status" value="1"/>
</dbReference>
<dbReference type="PANTHER" id="PTHR18866:SF33">
    <property type="entry name" value="METHYLCROTONOYL-COA CARBOXYLASE SUBUNIT ALPHA, MITOCHONDRIAL-RELATED"/>
    <property type="match status" value="1"/>
</dbReference>
<evidence type="ECO:0000256" key="12">
    <source>
        <dbReference type="ARBA" id="ARBA00023211"/>
    </source>
</evidence>
<comment type="pathway">
    <text evidence="2">Metabolic intermediate metabolism; propanoyl-CoA degradation; succinyl-CoA from propanoyl-CoA: step 1/3.</text>
</comment>
<dbReference type="SUPFAM" id="SSF51246">
    <property type="entry name" value="Rudiment single hybrid motif"/>
    <property type="match status" value="1"/>
</dbReference>
<dbReference type="SUPFAM" id="SSF51230">
    <property type="entry name" value="Single hybrid motif"/>
    <property type="match status" value="1"/>
</dbReference>
<accession>A0A431VDM8</accession>
<feature type="domain" description="ATP-grasp" evidence="17">
    <location>
        <begin position="120"/>
        <end position="317"/>
    </location>
</feature>
<keyword evidence="6 15" id="KW-0547">Nucleotide-binding</keyword>
<evidence type="ECO:0000256" key="9">
    <source>
        <dbReference type="ARBA" id="ARBA00022946"/>
    </source>
</evidence>
<sequence length="666" mass="72843">MFEKILIANRGEIACRVIRTARRLGIKTVAVYSDADKNALHVEMADEAVHIGPPPSAQSYLLIDRIIDACKQTGAQAVHPGYGFLSEKPAFQEALAAAGIAFIGPDAHAMRAMGDKIESKKLAKVAGVSTVPGYLGVIADDEEAVKIAREIGYPVMIKASAGGGGKGMRVAWNDEEAREGFRSATNEARSSFADDRVFIEKFIQQPRHIEIQLLADGQGTSLYLGERECSIQRRHQKVIEEAPSPFLDEATRKAMGEQAVALADAVQYKSAGTVEFIVDADRNFYFLEMNTRLQVEHPVTELITGFDLVELMIRVAAGEKLTIKQEDVRLHGWAIEARVYAEDPFRNFLPSTGRLTHYRPPSDDPHVRVDTGVFEGGEISMFYDPMIAKLCTWGSTRDAAIARMREALDQYYIRGVSHNIPFLASLMANQRFVDGRLTTNFIAEEYPNGFHASDLPPEDPAVLVAVAAVIHRSLNDRDIQISGKMVGNTVKVRDDWVVVVDGTPHPVHLHPASDGPMRVGYTVDIAGQHHAVWTDWRIGEPLFRGTVNGAHVCIQIDRVGIGYRLHHSGAQAMVKVLTPNAARLDALMPVKAPPDMSKFLLSPMPGLLVSLAVSEGQEIKAGEVLAVVEAMKMENILRASQDGTVAKIHAAPGSSLAVDQKIVEFA</sequence>
<dbReference type="InterPro" id="IPR005482">
    <property type="entry name" value="Biotin_COase_C"/>
</dbReference>
<dbReference type="PANTHER" id="PTHR18866">
    <property type="entry name" value="CARBOXYLASE:PYRUVATE/ACETYL-COA/PROPIONYL-COA CARBOXYLASE"/>
    <property type="match status" value="1"/>
</dbReference>
<evidence type="ECO:0000256" key="3">
    <source>
        <dbReference type="ARBA" id="ARBA00013050"/>
    </source>
</evidence>
<dbReference type="PROSITE" id="PS00866">
    <property type="entry name" value="CPSASE_1"/>
    <property type="match status" value="1"/>
</dbReference>
<dbReference type="InterPro" id="IPR011053">
    <property type="entry name" value="Single_hybrid_motif"/>
</dbReference>
<comment type="cofactor">
    <cofactor evidence="1">
        <name>biotin</name>
        <dbReference type="ChEBI" id="CHEBI:57586"/>
    </cofactor>
</comment>
<evidence type="ECO:0000256" key="11">
    <source>
        <dbReference type="ARBA" id="ARBA00023098"/>
    </source>
</evidence>
<evidence type="ECO:0000313" key="20">
    <source>
        <dbReference type="Proteomes" id="UP000277007"/>
    </source>
</evidence>
<dbReference type="EMBL" id="RXMA01000021">
    <property type="protein sequence ID" value="RTR17046.1"/>
    <property type="molecule type" value="Genomic_DNA"/>
</dbReference>
<dbReference type="PROSITE" id="PS50968">
    <property type="entry name" value="BIOTINYL_LIPOYL"/>
    <property type="match status" value="1"/>
</dbReference>
<evidence type="ECO:0000256" key="15">
    <source>
        <dbReference type="PROSITE-ProRule" id="PRU00409"/>
    </source>
</evidence>
<dbReference type="RefSeq" id="WP_126618382.1">
    <property type="nucleotide sequence ID" value="NZ_JBHUCY010000019.1"/>
</dbReference>
<feature type="domain" description="Lipoyl-binding" evidence="16">
    <location>
        <begin position="587"/>
        <end position="666"/>
    </location>
</feature>
<dbReference type="GO" id="GO:0016042">
    <property type="term" value="P:lipid catabolic process"/>
    <property type="evidence" value="ECO:0007669"/>
    <property type="project" value="UniProtKB-KW"/>
</dbReference>
<dbReference type="UniPathway" id="UPA00945">
    <property type="reaction ID" value="UER00908"/>
</dbReference>
<dbReference type="GO" id="GO:0004658">
    <property type="term" value="F:propionyl-CoA carboxylase activity"/>
    <property type="evidence" value="ECO:0007669"/>
    <property type="project" value="UniProtKB-EC"/>
</dbReference>
<dbReference type="OrthoDB" id="9763189at2"/>
<evidence type="ECO:0000256" key="10">
    <source>
        <dbReference type="ARBA" id="ARBA00022963"/>
    </source>
</evidence>
<keyword evidence="11" id="KW-0443">Lipid metabolism</keyword>
<evidence type="ECO:0000259" key="16">
    <source>
        <dbReference type="PROSITE" id="PS50968"/>
    </source>
</evidence>
<dbReference type="InterPro" id="IPR011761">
    <property type="entry name" value="ATP-grasp"/>
</dbReference>
<dbReference type="SUPFAM" id="SSF52440">
    <property type="entry name" value="PreATP-grasp domain"/>
    <property type="match status" value="1"/>
</dbReference>
<protein>
    <recommendedName>
        <fullName evidence="3">propionyl-CoA carboxylase</fullName>
        <ecNumber evidence="3">6.4.1.3</ecNumber>
    </recommendedName>
</protein>
<feature type="domain" description="Biotin carboxylation" evidence="18">
    <location>
        <begin position="1"/>
        <end position="447"/>
    </location>
</feature>
<dbReference type="Pfam" id="PF02785">
    <property type="entry name" value="Biotin_carb_C"/>
    <property type="match status" value="1"/>
</dbReference>
<comment type="caution">
    <text evidence="19">The sequence shown here is derived from an EMBL/GenBank/DDBJ whole genome shotgun (WGS) entry which is preliminary data.</text>
</comment>
<proteinExistence type="predicted"/>
<evidence type="ECO:0000259" key="18">
    <source>
        <dbReference type="PROSITE" id="PS50979"/>
    </source>
</evidence>
<comment type="catalytic activity">
    <reaction evidence="14">
        <text>propanoyl-CoA + hydrogencarbonate + ATP = (S)-methylmalonyl-CoA + ADP + phosphate + H(+)</text>
        <dbReference type="Rhea" id="RHEA:23720"/>
        <dbReference type="ChEBI" id="CHEBI:15378"/>
        <dbReference type="ChEBI" id="CHEBI:17544"/>
        <dbReference type="ChEBI" id="CHEBI:30616"/>
        <dbReference type="ChEBI" id="CHEBI:43474"/>
        <dbReference type="ChEBI" id="CHEBI:57327"/>
        <dbReference type="ChEBI" id="CHEBI:57392"/>
        <dbReference type="ChEBI" id="CHEBI:456216"/>
        <dbReference type="EC" id="6.4.1.3"/>
    </reaction>
    <physiologicalReaction direction="left-to-right" evidence="14">
        <dbReference type="Rhea" id="RHEA:23721"/>
    </physiologicalReaction>
</comment>
<dbReference type="InterPro" id="IPR000089">
    <property type="entry name" value="Biotin_lipoyl"/>
</dbReference>
<name>A0A431VDM8_9PROT</name>
<dbReference type="InterPro" id="IPR016185">
    <property type="entry name" value="PreATP-grasp_dom_sf"/>
</dbReference>
<evidence type="ECO:0000256" key="5">
    <source>
        <dbReference type="ARBA" id="ARBA00022723"/>
    </source>
</evidence>
<dbReference type="FunFam" id="3.30.470.20:FF:000028">
    <property type="entry name" value="Methylcrotonoyl-CoA carboxylase subunit alpha, mitochondrial"/>
    <property type="match status" value="1"/>
</dbReference>
<keyword evidence="13" id="KW-0092">Biotin</keyword>
<keyword evidence="10" id="KW-0442">Lipid degradation</keyword>
<dbReference type="FunFam" id="2.40.50.100:FF:000003">
    <property type="entry name" value="Acetyl-CoA carboxylase biotin carboxyl carrier protein"/>
    <property type="match status" value="1"/>
</dbReference>
<evidence type="ECO:0000256" key="13">
    <source>
        <dbReference type="ARBA" id="ARBA00023267"/>
    </source>
</evidence>
<dbReference type="InterPro" id="IPR050856">
    <property type="entry name" value="Biotin_carboxylase_complex"/>
</dbReference>
<dbReference type="InterPro" id="IPR011764">
    <property type="entry name" value="Biotin_carboxylation_dom"/>
</dbReference>
<dbReference type="Gene3D" id="3.30.470.20">
    <property type="entry name" value="ATP-grasp fold, B domain"/>
    <property type="match status" value="1"/>
</dbReference>
<dbReference type="InterPro" id="IPR005479">
    <property type="entry name" value="CPAse_ATP-bd"/>
</dbReference>
<dbReference type="Proteomes" id="UP000277007">
    <property type="component" value="Unassembled WGS sequence"/>
</dbReference>
<dbReference type="SMART" id="SM00878">
    <property type="entry name" value="Biotin_carb_C"/>
    <property type="match status" value="1"/>
</dbReference>
<dbReference type="FunFam" id="3.40.50.20:FF:000010">
    <property type="entry name" value="Propionyl-CoA carboxylase subunit alpha"/>
    <property type="match status" value="1"/>
</dbReference>